<proteinExistence type="predicted"/>
<keyword evidence="2" id="KW-0547">Nucleotide-binding</keyword>
<comment type="caution">
    <text evidence="8">The sequence shown here is derived from an EMBL/GenBank/DDBJ whole genome shotgun (WGS) entry which is preliminary data.</text>
</comment>
<feature type="coiled-coil region" evidence="6">
    <location>
        <begin position="441"/>
        <end position="632"/>
    </location>
</feature>
<evidence type="ECO:0000256" key="3">
    <source>
        <dbReference type="ARBA" id="ARBA00022840"/>
    </source>
</evidence>
<dbReference type="Proteomes" id="UP001189429">
    <property type="component" value="Unassembled WGS sequence"/>
</dbReference>
<feature type="region of interest" description="Disordered" evidence="7">
    <location>
        <begin position="152"/>
        <end position="251"/>
    </location>
</feature>
<name>A0ABN9QR66_9DINO</name>
<keyword evidence="1" id="KW-0493">Microtubule</keyword>
<accession>A0ABN9QR66</accession>
<dbReference type="InterPro" id="IPR044986">
    <property type="entry name" value="KIF15/KIN-12"/>
</dbReference>
<dbReference type="Gene3D" id="1.10.287.1490">
    <property type="match status" value="1"/>
</dbReference>
<dbReference type="PANTHER" id="PTHR37739">
    <property type="entry name" value="KINESIN-LIKE PROTEIN KIN-12D"/>
    <property type="match status" value="1"/>
</dbReference>
<keyword evidence="4 6" id="KW-0175">Coiled coil</keyword>
<evidence type="ECO:0000256" key="2">
    <source>
        <dbReference type="ARBA" id="ARBA00022741"/>
    </source>
</evidence>
<evidence type="ECO:0000256" key="7">
    <source>
        <dbReference type="SAM" id="MobiDB-lite"/>
    </source>
</evidence>
<feature type="compositionally biased region" description="Basic and acidic residues" evidence="7">
    <location>
        <begin position="305"/>
        <end position="321"/>
    </location>
</feature>
<sequence length="795" mass="86752">MAAATAEQTNLMMEQLTQSVAAQIQQAPGEVRNLHPKFDRSVNEIDQSQAGLHRQMHGSRAGSSWAASSAASILGFSRVPCDGGVKLCRDEAKPIDPCKRLICIVPFTILDVGPRAAATADIELGADGFQDLINLYCDDGVWKLTSIRVDQTSGFRSDPNKDDPRREAEAGEPTTRQPAAERCRGAPAACLGGASPSAARSRGKAPPIEVSDQGRGPSRSSIEAAEVTRKKTPVEAFSDRGPDMGSSPTDGGCPRAIVVPWIMADTPGARTAAQRARLPGLVQAVGSRLVAEAPAVLAPQRSQKRPPERAARARAAPDRPRAAAGRLGPFLDAWAPPGGREVSRLPSVLDFVDLSPSSAWPVGAPATAAEGEAEGFGLCWAWSRAEVLPGSQHRNSGIRTVWPRQKKAGALASEQREIKGRGFAGGVDSAQKVSTPSVKETAEQTAKEAELRSELEDLRERHEALNAEGEALRSEVRALTSWPDRAREKEAELQELMNRHEALAAEARGLRCEAEGLRAKAAQIQDLTEKNRALGSEAEGMREEIEDLRAGSKELEATKWELIDKNDGLEAEVKQLHSKIDLLEASHADEAESWERTVEGLRTESKDLRTRVEGLETENRSLSDKLETFQKRQSSASKGRVKIADEPDSDMFNIVNMPRFEKEKLIDVSHMREVLLELLPKHDIKPGGEAAWPAEVQQILAELWSLHNLDPWPSVPAAVLSTKYHEVKQARNRREFKGLDVDELADFAFMMYEYLSKSMHAETRKRAKSRGTLISFGGFPASDLAEVRRRSGQMS</sequence>
<protein>
    <submittedName>
        <fullName evidence="8">Uncharacterized protein</fullName>
    </submittedName>
</protein>
<evidence type="ECO:0000256" key="1">
    <source>
        <dbReference type="ARBA" id="ARBA00022701"/>
    </source>
</evidence>
<evidence type="ECO:0000256" key="4">
    <source>
        <dbReference type="ARBA" id="ARBA00023054"/>
    </source>
</evidence>
<evidence type="ECO:0000313" key="9">
    <source>
        <dbReference type="Proteomes" id="UP001189429"/>
    </source>
</evidence>
<feature type="compositionally biased region" description="Basic and acidic residues" evidence="7">
    <location>
        <begin position="226"/>
        <end position="242"/>
    </location>
</feature>
<gene>
    <name evidence="8" type="ORF">PCOR1329_LOCUS13438</name>
</gene>
<reference evidence="8" key="1">
    <citation type="submission" date="2023-10" db="EMBL/GenBank/DDBJ databases">
        <authorList>
            <person name="Chen Y."/>
            <person name="Shah S."/>
            <person name="Dougan E. K."/>
            <person name="Thang M."/>
            <person name="Chan C."/>
        </authorList>
    </citation>
    <scope>NUCLEOTIDE SEQUENCE [LARGE SCALE GENOMIC DNA]</scope>
</reference>
<dbReference type="EMBL" id="CAUYUJ010003969">
    <property type="protein sequence ID" value="CAK0807603.1"/>
    <property type="molecule type" value="Genomic_DNA"/>
</dbReference>
<dbReference type="PANTHER" id="PTHR37739:SF16">
    <property type="entry name" value="KINESIN-LIKE PROTEIN"/>
    <property type="match status" value="1"/>
</dbReference>
<evidence type="ECO:0000256" key="5">
    <source>
        <dbReference type="ARBA" id="ARBA00023175"/>
    </source>
</evidence>
<keyword evidence="3" id="KW-0067">ATP-binding</keyword>
<evidence type="ECO:0000256" key="6">
    <source>
        <dbReference type="SAM" id="Coils"/>
    </source>
</evidence>
<feature type="region of interest" description="Disordered" evidence="7">
    <location>
        <begin position="297"/>
        <end position="324"/>
    </location>
</feature>
<keyword evidence="9" id="KW-1185">Reference proteome</keyword>
<organism evidence="8 9">
    <name type="scientific">Prorocentrum cordatum</name>
    <dbReference type="NCBI Taxonomy" id="2364126"/>
    <lineage>
        <taxon>Eukaryota</taxon>
        <taxon>Sar</taxon>
        <taxon>Alveolata</taxon>
        <taxon>Dinophyceae</taxon>
        <taxon>Prorocentrales</taxon>
        <taxon>Prorocentraceae</taxon>
        <taxon>Prorocentrum</taxon>
    </lineage>
</organism>
<feature type="compositionally biased region" description="Basic and acidic residues" evidence="7">
    <location>
        <begin position="158"/>
        <end position="169"/>
    </location>
</feature>
<keyword evidence="5" id="KW-0505">Motor protein</keyword>
<evidence type="ECO:0000313" key="8">
    <source>
        <dbReference type="EMBL" id="CAK0807603.1"/>
    </source>
</evidence>